<proteinExistence type="predicted"/>
<dbReference type="PANTHER" id="PTHR10009">
    <property type="entry name" value="PROTEIN YELLOW-RELATED"/>
    <property type="match status" value="1"/>
</dbReference>
<dbReference type="Gene3D" id="2.120.10.30">
    <property type="entry name" value="TolB, C-terminal domain"/>
    <property type="match status" value="1"/>
</dbReference>
<keyword evidence="3" id="KW-0732">Signal</keyword>
<feature type="chain" id="PRO_5046051883" evidence="3">
    <location>
        <begin position="26"/>
        <end position="364"/>
    </location>
</feature>
<feature type="signal peptide" evidence="3">
    <location>
        <begin position="1"/>
        <end position="25"/>
    </location>
</feature>
<accession>A0ABX7QGD1</accession>
<dbReference type="SUPFAM" id="SSF101898">
    <property type="entry name" value="NHL repeat"/>
    <property type="match status" value="1"/>
</dbReference>
<sequence length="364" mass="40025">MNIMKTFKSLIVSTAASLFFFGSYAQGTSTVLKNERRIANNSLEVVARFDKTRPGNVAVSADGRVFATIHPLGAPNEQLVEIIKGRAVPYPSADLQKNGKAASAETFDTPLGIVVDKKNNLWMIDMGLELGRTRLFSFDLKKNQITNTIEFDQIIAPKGSFIQDLAIDESRGWVYLADISNPGIIAFDLSTKTARRFSGDKALQSEDVDMLIDGKVINFGGKPARVGINPITLSDDRETIFFGAMNGTKWYQVPAKLFREGADDETIGKSIVKFGDKPVSDGVVTDQHGNHYITNLGGFGISKLDASGHLQDYITDRKLNWPDNLALSKDGYLYISVNQLYTTPAFTGSSDAGKPPYFIYRIKL</sequence>
<evidence type="ECO:0000256" key="3">
    <source>
        <dbReference type="SAM" id="SignalP"/>
    </source>
</evidence>
<organism evidence="4 5">
    <name type="scientific">Flavobacterium endoglycinae</name>
    <dbReference type="NCBI Taxonomy" id="2816357"/>
    <lineage>
        <taxon>Bacteria</taxon>
        <taxon>Pseudomonadati</taxon>
        <taxon>Bacteroidota</taxon>
        <taxon>Flavobacteriia</taxon>
        <taxon>Flavobacteriales</taxon>
        <taxon>Flavobacteriaceae</taxon>
        <taxon>Flavobacterium</taxon>
    </lineage>
</organism>
<dbReference type="Pfam" id="PF03022">
    <property type="entry name" value="MRJP"/>
    <property type="match status" value="1"/>
</dbReference>
<evidence type="ECO:0000313" key="4">
    <source>
        <dbReference type="EMBL" id="QSW90137.1"/>
    </source>
</evidence>
<dbReference type="PANTHER" id="PTHR10009:SF18">
    <property type="entry name" value="PROTEIN YELLOW-LIKE PROTEIN"/>
    <property type="match status" value="1"/>
</dbReference>
<evidence type="ECO:0000256" key="1">
    <source>
        <dbReference type="ARBA" id="ARBA00004613"/>
    </source>
</evidence>
<keyword evidence="5" id="KW-1185">Reference proteome</keyword>
<dbReference type="Proteomes" id="UP000663440">
    <property type="component" value="Chromosome"/>
</dbReference>
<dbReference type="InterPro" id="IPR017996">
    <property type="entry name" value="MRJP/yellow-related"/>
</dbReference>
<reference evidence="4 5" key="1">
    <citation type="submission" date="2021-03" db="EMBL/GenBank/DDBJ databases">
        <title>Flavobacterium kribbensis sp. nov, an endophytic bacteria, isolated from soybean.</title>
        <authorList>
            <person name="Lee J."/>
            <person name="Seo J."/>
        </authorList>
    </citation>
    <scope>NUCLEOTIDE SEQUENCE [LARGE SCALE GENOMIC DNA]</scope>
    <source>
        <strain evidence="4 5">BB8</strain>
    </source>
</reference>
<comment type="subcellular location">
    <subcellularLocation>
        <location evidence="1">Secreted</location>
    </subcellularLocation>
</comment>
<dbReference type="RefSeq" id="WP_207297304.1">
    <property type="nucleotide sequence ID" value="NZ_CP071448.1"/>
</dbReference>
<keyword evidence="2" id="KW-0964">Secreted</keyword>
<gene>
    <name evidence="4" type="ORF">J0383_04790</name>
</gene>
<dbReference type="InterPro" id="IPR011042">
    <property type="entry name" value="6-blade_b-propeller_TolB-like"/>
</dbReference>
<protein>
    <submittedName>
        <fullName evidence="4">Cupin</fullName>
    </submittedName>
</protein>
<name>A0ABX7QGD1_9FLAO</name>
<evidence type="ECO:0000256" key="2">
    <source>
        <dbReference type="ARBA" id="ARBA00022525"/>
    </source>
</evidence>
<evidence type="ECO:0000313" key="5">
    <source>
        <dbReference type="Proteomes" id="UP000663440"/>
    </source>
</evidence>
<dbReference type="EMBL" id="CP071448">
    <property type="protein sequence ID" value="QSW90137.1"/>
    <property type="molecule type" value="Genomic_DNA"/>
</dbReference>